<gene>
    <name evidence="2" type="primary">TCF23</name>
</gene>
<dbReference type="GO" id="GO:0046697">
    <property type="term" value="P:decidualization"/>
    <property type="evidence" value="ECO:0007669"/>
    <property type="project" value="Ensembl"/>
</dbReference>
<organism evidence="2 3">
    <name type="scientific">Macaca fascicularis</name>
    <name type="common">Crab-eating macaque</name>
    <name type="synonym">Cynomolgus monkey</name>
    <dbReference type="NCBI Taxonomy" id="9541"/>
    <lineage>
        <taxon>Eukaryota</taxon>
        <taxon>Metazoa</taxon>
        <taxon>Chordata</taxon>
        <taxon>Craniata</taxon>
        <taxon>Vertebrata</taxon>
        <taxon>Euteleostomi</taxon>
        <taxon>Mammalia</taxon>
        <taxon>Eutheria</taxon>
        <taxon>Euarchontoglires</taxon>
        <taxon>Primates</taxon>
        <taxon>Haplorrhini</taxon>
        <taxon>Catarrhini</taxon>
        <taxon>Cercopithecidae</taxon>
        <taxon>Cercopithecinae</taxon>
        <taxon>Macaca</taxon>
    </lineage>
</organism>
<feature type="region of interest" description="Disordered" evidence="1">
    <location>
        <begin position="1"/>
        <end position="70"/>
    </location>
</feature>
<dbReference type="AlphaFoldDB" id="A0A7N9CRM8"/>
<keyword evidence="3" id="KW-1185">Reference proteome</keyword>
<evidence type="ECO:0000256" key="1">
    <source>
        <dbReference type="SAM" id="MobiDB-lite"/>
    </source>
</evidence>
<reference evidence="2 3" key="1">
    <citation type="submission" date="2013-03" db="EMBL/GenBank/DDBJ databases">
        <authorList>
            <person name="Warren W."/>
            <person name="Wilson R.K."/>
        </authorList>
    </citation>
    <scope>NUCLEOTIDE SEQUENCE</scope>
</reference>
<name>A0A7N9CRM8_MACFA</name>
<reference evidence="2" key="2">
    <citation type="submission" date="2025-08" db="UniProtKB">
        <authorList>
            <consortium name="Ensembl"/>
        </authorList>
    </citation>
    <scope>IDENTIFICATION</scope>
</reference>
<dbReference type="GO" id="GO:0051148">
    <property type="term" value="P:negative regulation of muscle cell differentiation"/>
    <property type="evidence" value="ECO:0007669"/>
    <property type="project" value="Ensembl"/>
</dbReference>
<accession>A0A7N9CRM8</accession>
<proteinExistence type="predicted"/>
<protein>
    <submittedName>
        <fullName evidence="2">Transcription factor 23</fullName>
    </submittedName>
</protein>
<dbReference type="GO" id="GO:0061629">
    <property type="term" value="F:RNA polymerase II-specific DNA-binding transcription factor binding"/>
    <property type="evidence" value="ECO:0007669"/>
    <property type="project" value="Ensembl"/>
</dbReference>
<feature type="compositionally biased region" description="Basic and acidic residues" evidence="1">
    <location>
        <begin position="40"/>
        <end position="49"/>
    </location>
</feature>
<evidence type="ECO:0000313" key="2">
    <source>
        <dbReference type="Ensembl" id="ENSMFAP00000052652.1"/>
    </source>
</evidence>
<dbReference type="Ensembl" id="ENSMFAT00000096121.1">
    <property type="protein sequence ID" value="ENSMFAP00000052652.1"/>
    <property type="gene ID" value="ENSMFAG00000058810.1"/>
</dbReference>
<dbReference type="GO" id="GO:0000791">
    <property type="term" value="C:euchromatin"/>
    <property type="evidence" value="ECO:0007669"/>
    <property type="project" value="Ensembl"/>
</dbReference>
<evidence type="ECO:0000313" key="3">
    <source>
        <dbReference type="Proteomes" id="UP000233100"/>
    </source>
</evidence>
<dbReference type="Proteomes" id="UP000233100">
    <property type="component" value="Chromosome 13"/>
</dbReference>
<sequence>MSQRKARGPPAMPGVGHSQTQAKARLLPGADRKRSRLSRTRQDPWEERSWSNQRWSRATPGPRGTRAGGLALGRSEACPEKEPAWQPLQAACSACLSPTPSSPSWMLVPPATIAHLTLTHGPPARLPTFLLDSGLLKWPMRSRLYAGGLGYSDLDSTTASTPSQRTRDVEVGSQVPGEADALFSAMPLSPALGDK</sequence>
<reference evidence="2" key="3">
    <citation type="submission" date="2025-09" db="UniProtKB">
        <authorList>
            <consortium name="Ensembl"/>
        </authorList>
    </citation>
    <scope>IDENTIFICATION</scope>
</reference>
<dbReference type="GeneTree" id="ENSGT00940000161395"/>
<dbReference type="GO" id="GO:0000122">
    <property type="term" value="P:negative regulation of transcription by RNA polymerase II"/>
    <property type="evidence" value="ECO:0007669"/>
    <property type="project" value="Ensembl"/>
</dbReference>
<dbReference type="GO" id="GO:0140416">
    <property type="term" value="F:transcription regulator inhibitor activity"/>
    <property type="evidence" value="ECO:0007669"/>
    <property type="project" value="Ensembl"/>
</dbReference>
<dbReference type="GO" id="GO:0010628">
    <property type="term" value="P:positive regulation of gene expression"/>
    <property type="evidence" value="ECO:0007669"/>
    <property type="project" value="Ensembl"/>
</dbReference>